<evidence type="ECO:0000313" key="1">
    <source>
        <dbReference type="EMBL" id="SNV37539.1"/>
    </source>
</evidence>
<sequence length="52" mass="6427">MLVDGFKKLRINWYVTHDIDFVDCPMELETELIKRWNPRWNIRQVEPPNKKL</sequence>
<name>A0AAJ4X858_9SPHI</name>
<dbReference type="KEGG" id="smiz:4412673_00221"/>
<proteinExistence type="predicted"/>
<dbReference type="Proteomes" id="UP000215355">
    <property type="component" value="Chromosome 1"/>
</dbReference>
<accession>A0AAJ4X858</accession>
<reference evidence="1 2" key="1">
    <citation type="submission" date="2017-06" db="EMBL/GenBank/DDBJ databases">
        <authorList>
            <consortium name="Pathogen Informatics"/>
        </authorList>
    </citation>
    <scope>NUCLEOTIDE SEQUENCE [LARGE SCALE GENOMIC DNA]</scope>
    <source>
        <strain evidence="1 2">NCTC12149</strain>
    </source>
</reference>
<gene>
    <name evidence="1" type="ORF">SAMEA4412673_00221</name>
</gene>
<protein>
    <submittedName>
        <fullName evidence="1">Uncharacterized protein</fullName>
    </submittedName>
</protein>
<evidence type="ECO:0000313" key="2">
    <source>
        <dbReference type="Proteomes" id="UP000215355"/>
    </source>
</evidence>
<dbReference type="EMBL" id="LT906468">
    <property type="protein sequence ID" value="SNV37539.1"/>
    <property type="molecule type" value="Genomic_DNA"/>
</dbReference>
<organism evidence="1 2">
    <name type="scientific">Sphingobacterium mizutaii</name>
    <dbReference type="NCBI Taxonomy" id="1010"/>
    <lineage>
        <taxon>Bacteria</taxon>
        <taxon>Pseudomonadati</taxon>
        <taxon>Bacteroidota</taxon>
        <taxon>Sphingobacteriia</taxon>
        <taxon>Sphingobacteriales</taxon>
        <taxon>Sphingobacteriaceae</taxon>
        <taxon>Sphingobacterium</taxon>
    </lineage>
</organism>
<dbReference type="AlphaFoldDB" id="A0AAJ4X858"/>